<evidence type="ECO:0000256" key="8">
    <source>
        <dbReference type="ARBA" id="ARBA00023002"/>
    </source>
</evidence>
<comment type="function">
    <text evidence="12">Catalyzes the oxidation of 5,10-methylenetetrahydrofolate to 5,10-methenyltetrahydrofolate and then the hydrolysis of 5,10-methenyltetrahydrofolate to 10-formyltetrahydrofolate.</text>
</comment>
<feature type="binding site" evidence="12">
    <location>
        <position position="231"/>
    </location>
    <ligand>
        <name>NADP(+)</name>
        <dbReference type="ChEBI" id="CHEBI:58349"/>
    </ligand>
</feature>
<dbReference type="FunFam" id="3.40.50.720:FF:000094">
    <property type="entry name" value="Bifunctional protein FolD"/>
    <property type="match status" value="1"/>
</dbReference>
<proteinExistence type="inferred from homology"/>
<feature type="domain" description="Tetrahydrofolate dehydrogenase/cyclohydrolase catalytic" evidence="13">
    <location>
        <begin position="5"/>
        <end position="120"/>
    </location>
</feature>
<evidence type="ECO:0000256" key="4">
    <source>
        <dbReference type="ARBA" id="ARBA00022605"/>
    </source>
</evidence>
<dbReference type="Proteomes" id="UP000094652">
    <property type="component" value="Chromosome"/>
</dbReference>
<dbReference type="GO" id="GO:0004477">
    <property type="term" value="F:methenyltetrahydrofolate cyclohydrolase activity"/>
    <property type="evidence" value="ECO:0007669"/>
    <property type="project" value="UniProtKB-UniRule"/>
</dbReference>
<dbReference type="GO" id="GO:0009086">
    <property type="term" value="P:methionine biosynthetic process"/>
    <property type="evidence" value="ECO:0007669"/>
    <property type="project" value="UniProtKB-KW"/>
</dbReference>
<dbReference type="CDD" id="cd01080">
    <property type="entry name" value="NAD_bind_m-THF_DH_Cyclohyd"/>
    <property type="match status" value="1"/>
</dbReference>
<dbReference type="EMBL" id="CP017253">
    <property type="protein sequence ID" value="AOR23908.1"/>
    <property type="molecule type" value="Genomic_DNA"/>
</dbReference>
<keyword evidence="3 12" id="KW-0554">One-carbon metabolism</keyword>
<dbReference type="GO" id="GO:0035999">
    <property type="term" value="P:tetrahydrofolate interconversion"/>
    <property type="evidence" value="ECO:0007669"/>
    <property type="project" value="UniProtKB-UniRule"/>
</dbReference>
<accession>A0A1D7XKP2</accession>
<evidence type="ECO:0000256" key="2">
    <source>
        <dbReference type="ARBA" id="ARBA00011738"/>
    </source>
</evidence>
<keyword evidence="11 12" id="KW-0511">Multifunctional enzyme</keyword>
<evidence type="ECO:0000256" key="10">
    <source>
        <dbReference type="ARBA" id="ARBA00023167"/>
    </source>
</evidence>
<dbReference type="RefSeq" id="WP_069680049.1">
    <property type="nucleotide sequence ID" value="NZ_CP017253.2"/>
</dbReference>
<keyword evidence="10 12" id="KW-0486">Methionine biosynthesis</keyword>
<evidence type="ECO:0000256" key="7">
    <source>
        <dbReference type="ARBA" id="ARBA00022857"/>
    </source>
</evidence>
<dbReference type="Gene3D" id="3.40.50.720">
    <property type="entry name" value="NAD(P)-binding Rossmann-like Domain"/>
    <property type="match status" value="1"/>
</dbReference>
<dbReference type="GO" id="GO:0000105">
    <property type="term" value="P:L-histidine biosynthetic process"/>
    <property type="evidence" value="ECO:0007669"/>
    <property type="project" value="UniProtKB-KW"/>
</dbReference>
<dbReference type="KEGG" id="ctae:BGI42_09295"/>
<evidence type="ECO:0000313" key="15">
    <source>
        <dbReference type="EMBL" id="AOR23908.1"/>
    </source>
</evidence>
<gene>
    <name evidence="12" type="primary">folD</name>
    <name evidence="15" type="ORF">BGI42_09295</name>
</gene>
<dbReference type="SUPFAM" id="SSF53223">
    <property type="entry name" value="Aminoacid dehydrogenase-like, N-terminal domain"/>
    <property type="match status" value="1"/>
</dbReference>
<feature type="domain" description="Tetrahydrofolate dehydrogenase/cyclohydrolase NAD(P)-binding" evidence="14">
    <location>
        <begin position="139"/>
        <end position="279"/>
    </location>
</feature>
<dbReference type="InterPro" id="IPR036291">
    <property type="entry name" value="NAD(P)-bd_dom_sf"/>
</dbReference>
<dbReference type="GO" id="GO:0006164">
    <property type="term" value="P:purine nucleotide biosynthetic process"/>
    <property type="evidence" value="ECO:0007669"/>
    <property type="project" value="UniProtKB-KW"/>
</dbReference>
<dbReference type="InterPro" id="IPR020630">
    <property type="entry name" value="THF_DH/CycHdrlase_cat_dom"/>
</dbReference>
<evidence type="ECO:0000256" key="9">
    <source>
        <dbReference type="ARBA" id="ARBA00023102"/>
    </source>
</evidence>
<evidence type="ECO:0000259" key="14">
    <source>
        <dbReference type="Pfam" id="PF02882"/>
    </source>
</evidence>
<dbReference type="Pfam" id="PF02882">
    <property type="entry name" value="THF_DHG_CYH_C"/>
    <property type="match status" value="1"/>
</dbReference>
<keyword evidence="7 12" id="KW-0521">NADP</keyword>
<evidence type="ECO:0000313" key="16">
    <source>
        <dbReference type="Proteomes" id="UP000094652"/>
    </source>
</evidence>
<dbReference type="UniPathway" id="UPA00193"/>
<evidence type="ECO:0000259" key="13">
    <source>
        <dbReference type="Pfam" id="PF00763"/>
    </source>
</evidence>
<dbReference type="SUPFAM" id="SSF51735">
    <property type="entry name" value="NAD(P)-binding Rossmann-fold domains"/>
    <property type="match status" value="1"/>
</dbReference>
<keyword evidence="6 12" id="KW-0378">Hydrolase</keyword>
<evidence type="ECO:0000256" key="5">
    <source>
        <dbReference type="ARBA" id="ARBA00022755"/>
    </source>
</evidence>
<dbReference type="InterPro" id="IPR000672">
    <property type="entry name" value="THF_DH/CycHdrlase"/>
</dbReference>
<sequence>MGQIINGKEVALKIKEEIKTFVEERKNNKLSIPKIASILVGNDGGSIYYMSSQEKVANSLGVDFLKIVLEEKVNDEDVINEIHKLNDDSSIQGIILQLPLPKHLDEKKIIKEISIKKDIDCLTFESQGKLYMGEKGFLPCTPNSVVTLIKSLNIDITGKEVVVLGRSNIVGKPVAQLLLNENATVTICHSKTKNLKEVCSKADILVVAIGKPKFIDGEYVKEDAIVIDVGTSSFEGKITGDVNFDKVIDKASFVTPVPGGVGALTTTLLIKNSCEALKEYED</sequence>
<dbReference type="EC" id="3.5.4.9" evidence="12"/>
<evidence type="ECO:0000256" key="6">
    <source>
        <dbReference type="ARBA" id="ARBA00022801"/>
    </source>
</evidence>
<dbReference type="GO" id="GO:0005829">
    <property type="term" value="C:cytosol"/>
    <property type="evidence" value="ECO:0007669"/>
    <property type="project" value="TreeGrafter"/>
</dbReference>
<comment type="pathway">
    <text evidence="1 12">One-carbon metabolism; tetrahydrofolate interconversion.</text>
</comment>
<dbReference type="FunFam" id="3.40.50.10860:FF:000005">
    <property type="entry name" value="C-1-tetrahydrofolate synthase, cytoplasmic, putative"/>
    <property type="match status" value="1"/>
</dbReference>
<dbReference type="OrthoDB" id="9803580at2"/>
<dbReference type="EC" id="1.5.1.5" evidence="12"/>
<dbReference type="PRINTS" id="PR00085">
    <property type="entry name" value="THFDHDRGNASE"/>
</dbReference>
<keyword evidence="5 12" id="KW-0658">Purine biosynthesis</keyword>
<feature type="binding site" evidence="12">
    <location>
        <begin position="165"/>
        <end position="167"/>
    </location>
    <ligand>
        <name>NADP(+)</name>
        <dbReference type="ChEBI" id="CHEBI:58349"/>
    </ligand>
</feature>
<dbReference type="Gene3D" id="3.40.50.10860">
    <property type="entry name" value="Leucine Dehydrogenase, chain A, domain 1"/>
    <property type="match status" value="1"/>
</dbReference>
<evidence type="ECO:0000256" key="1">
    <source>
        <dbReference type="ARBA" id="ARBA00004777"/>
    </source>
</evidence>
<keyword evidence="8 12" id="KW-0560">Oxidoreductase</keyword>
<dbReference type="GO" id="GO:0004488">
    <property type="term" value="F:methylenetetrahydrofolate dehydrogenase (NADP+) activity"/>
    <property type="evidence" value="ECO:0007669"/>
    <property type="project" value="UniProtKB-UniRule"/>
</dbReference>
<dbReference type="HAMAP" id="MF_01576">
    <property type="entry name" value="THF_DHG_CYH"/>
    <property type="match status" value="1"/>
</dbReference>
<dbReference type="STRING" id="394958.BGI42_09295"/>
<comment type="similarity">
    <text evidence="12">Belongs to the tetrahydrofolate dehydrogenase/cyclohydrolase family.</text>
</comment>
<evidence type="ECO:0000256" key="11">
    <source>
        <dbReference type="ARBA" id="ARBA00023268"/>
    </source>
</evidence>
<dbReference type="InterPro" id="IPR020631">
    <property type="entry name" value="THF_DH/CycHdrlase_NAD-bd_dom"/>
</dbReference>
<keyword evidence="9 12" id="KW-0368">Histidine biosynthesis</keyword>
<comment type="subunit">
    <text evidence="2 12">Homodimer.</text>
</comment>
<organism evidence="15 16">
    <name type="scientific">Clostridium taeniosporum</name>
    <dbReference type="NCBI Taxonomy" id="394958"/>
    <lineage>
        <taxon>Bacteria</taxon>
        <taxon>Bacillati</taxon>
        <taxon>Bacillota</taxon>
        <taxon>Clostridia</taxon>
        <taxon>Eubacteriales</taxon>
        <taxon>Clostridiaceae</taxon>
        <taxon>Clostridium</taxon>
    </lineage>
</organism>
<reference evidence="16" key="1">
    <citation type="submission" date="2016-09" db="EMBL/GenBank/DDBJ databases">
        <title>Genomics of Clostridium taeniosporum, an organism which forms endospores with ribbon-like appendages.</title>
        <authorList>
            <person name="Walker J.R."/>
        </authorList>
    </citation>
    <scope>NUCLEOTIDE SEQUENCE [LARGE SCALE GENOMIC DNA]</scope>
    <source>
        <strain evidence="16">1/k</strain>
    </source>
</reference>
<dbReference type="NCBIfam" id="NF010769">
    <property type="entry name" value="PRK14172.1"/>
    <property type="match status" value="1"/>
</dbReference>
<keyword evidence="4 12" id="KW-0028">Amino-acid biosynthesis</keyword>
<evidence type="ECO:0000256" key="3">
    <source>
        <dbReference type="ARBA" id="ARBA00022563"/>
    </source>
</evidence>
<protein>
    <recommendedName>
        <fullName evidence="12">Bifunctional protein FolD</fullName>
    </recommendedName>
    <domain>
        <recommendedName>
            <fullName evidence="12">Methylenetetrahydrofolate dehydrogenase</fullName>
            <ecNumber evidence="12">1.5.1.5</ecNumber>
        </recommendedName>
    </domain>
    <domain>
        <recommendedName>
            <fullName evidence="12">Methenyltetrahydrofolate cyclohydrolase</fullName>
            <ecNumber evidence="12">3.5.4.9</ecNumber>
        </recommendedName>
    </domain>
</protein>
<dbReference type="Pfam" id="PF00763">
    <property type="entry name" value="THF_DHG_CYH"/>
    <property type="match status" value="1"/>
</dbReference>
<name>A0A1D7XKP2_9CLOT</name>
<comment type="caution">
    <text evidence="12">Lacks conserved residue(s) required for the propagation of feature annotation.</text>
</comment>
<dbReference type="PANTHER" id="PTHR48099">
    <property type="entry name" value="C-1-TETRAHYDROFOLATE SYNTHASE, CYTOPLASMIC-RELATED"/>
    <property type="match status" value="1"/>
</dbReference>
<dbReference type="PANTHER" id="PTHR48099:SF5">
    <property type="entry name" value="C-1-TETRAHYDROFOLATE SYNTHASE, CYTOPLASMIC"/>
    <property type="match status" value="1"/>
</dbReference>
<dbReference type="AlphaFoldDB" id="A0A1D7XKP2"/>
<comment type="catalytic activity">
    <reaction evidence="12">
        <text>(6R)-5,10-methenyltetrahydrofolate + H2O = (6R)-10-formyltetrahydrofolate + H(+)</text>
        <dbReference type="Rhea" id="RHEA:23700"/>
        <dbReference type="ChEBI" id="CHEBI:15377"/>
        <dbReference type="ChEBI" id="CHEBI:15378"/>
        <dbReference type="ChEBI" id="CHEBI:57455"/>
        <dbReference type="ChEBI" id="CHEBI:195366"/>
        <dbReference type="EC" id="3.5.4.9"/>
    </reaction>
</comment>
<dbReference type="InterPro" id="IPR046346">
    <property type="entry name" value="Aminoacid_DH-like_N_sf"/>
</dbReference>
<keyword evidence="16" id="KW-1185">Reference proteome</keyword>
<evidence type="ECO:0000256" key="12">
    <source>
        <dbReference type="HAMAP-Rule" id="MF_01576"/>
    </source>
</evidence>
<comment type="catalytic activity">
    <reaction evidence="12">
        <text>(6R)-5,10-methylene-5,6,7,8-tetrahydrofolate + NADP(+) = (6R)-5,10-methenyltetrahydrofolate + NADPH</text>
        <dbReference type="Rhea" id="RHEA:22812"/>
        <dbReference type="ChEBI" id="CHEBI:15636"/>
        <dbReference type="ChEBI" id="CHEBI:57455"/>
        <dbReference type="ChEBI" id="CHEBI:57783"/>
        <dbReference type="ChEBI" id="CHEBI:58349"/>
        <dbReference type="EC" id="1.5.1.5"/>
    </reaction>
</comment>